<comment type="caution">
    <text evidence="2">The sequence shown here is derived from an EMBL/GenBank/DDBJ whole genome shotgun (WGS) entry which is preliminary data.</text>
</comment>
<feature type="region of interest" description="Disordered" evidence="1">
    <location>
        <begin position="141"/>
        <end position="297"/>
    </location>
</feature>
<proteinExistence type="predicted"/>
<dbReference type="OrthoDB" id="1889958at2759"/>
<protein>
    <submittedName>
        <fullName evidence="2">Uncharacterized protein</fullName>
    </submittedName>
</protein>
<evidence type="ECO:0000313" key="3">
    <source>
        <dbReference type="Proteomes" id="UP000822688"/>
    </source>
</evidence>
<evidence type="ECO:0000313" key="2">
    <source>
        <dbReference type="EMBL" id="KAG0560917.1"/>
    </source>
</evidence>
<sequence>MFATMQQQQQEDEGRRARRKSPLSELGERLAYQLRNAEFSPTQEELDAVVKCKNEVVVSSIKYPLFFGVVAGSVSYRLKLVSRAFSIAVASAFGLEYGRRKAEYACMKHFISLDHSPIKSTLVDILQKDFPDHPLLREVAQRDSSRFGGDETSEYKNTSERKEDAAFPATPRGLSTLAESPSEYGAEDHEAQPARPRHMINRRELRISRRQLPDSREPEKPEAFVDATDVLVDPFSLGVWSEGDDNRSDHQENQQPTRREWRRSRMTSEEKREHNRRLREQREKERRGQQRQPNSMS</sequence>
<dbReference type="EMBL" id="CM026430">
    <property type="protein sequence ID" value="KAG0560917.1"/>
    <property type="molecule type" value="Genomic_DNA"/>
</dbReference>
<gene>
    <name evidence="2" type="ORF">KC19_9G024300</name>
</gene>
<feature type="region of interest" description="Disordered" evidence="1">
    <location>
        <begin position="1"/>
        <end position="23"/>
    </location>
</feature>
<dbReference type="Proteomes" id="UP000822688">
    <property type="component" value="Chromosome 9"/>
</dbReference>
<evidence type="ECO:0000256" key="1">
    <source>
        <dbReference type="SAM" id="MobiDB-lite"/>
    </source>
</evidence>
<feature type="compositionally biased region" description="Basic and acidic residues" evidence="1">
    <location>
        <begin position="266"/>
        <end position="288"/>
    </location>
</feature>
<reference evidence="2" key="1">
    <citation type="submission" date="2020-06" db="EMBL/GenBank/DDBJ databases">
        <title>WGS assembly of Ceratodon purpureus strain R40.</title>
        <authorList>
            <person name="Carey S.B."/>
            <person name="Jenkins J."/>
            <person name="Shu S."/>
            <person name="Lovell J.T."/>
            <person name="Sreedasyam A."/>
            <person name="Maumus F."/>
            <person name="Tiley G.P."/>
            <person name="Fernandez-Pozo N."/>
            <person name="Barry K."/>
            <person name="Chen C."/>
            <person name="Wang M."/>
            <person name="Lipzen A."/>
            <person name="Daum C."/>
            <person name="Saski C.A."/>
            <person name="Payton A.C."/>
            <person name="Mcbreen J.C."/>
            <person name="Conrad R.E."/>
            <person name="Kollar L.M."/>
            <person name="Olsson S."/>
            <person name="Huttunen S."/>
            <person name="Landis J.B."/>
            <person name="Wickett N.J."/>
            <person name="Johnson M.G."/>
            <person name="Rensing S.A."/>
            <person name="Grimwood J."/>
            <person name="Schmutz J."/>
            <person name="Mcdaniel S.F."/>
        </authorList>
    </citation>
    <scope>NUCLEOTIDE SEQUENCE</scope>
    <source>
        <strain evidence="2">R40</strain>
    </source>
</reference>
<keyword evidence="3" id="KW-1185">Reference proteome</keyword>
<dbReference type="AlphaFoldDB" id="A0A8T0GQQ3"/>
<organism evidence="2 3">
    <name type="scientific">Ceratodon purpureus</name>
    <name type="common">Fire moss</name>
    <name type="synonym">Dicranum purpureum</name>
    <dbReference type="NCBI Taxonomy" id="3225"/>
    <lineage>
        <taxon>Eukaryota</taxon>
        <taxon>Viridiplantae</taxon>
        <taxon>Streptophyta</taxon>
        <taxon>Embryophyta</taxon>
        <taxon>Bryophyta</taxon>
        <taxon>Bryophytina</taxon>
        <taxon>Bryopsida</taxon>
        <taxon>Dicranidae</taxon>
        <taxon>Pseudoditrichales</taxon>
        <taxon>Ditrichaceae</taxon>
        <taxon>Ceratodon</taxon>
    </lineage>
</organism>
<feature type="compositionally biased region" description="Basic and acidic residues" evidence="1">
    <location>
        <begin position="141"/>
        <end position="165"/>
    </location>
</feature>
<name>A0A8T0GQQ3_CERPU</name>
<feature type="compositionally biased region" description="Basic and acidic residues" evidence="1">
    <location>
        <begin position="201"/>
        <end position="223"/>
    </location>
</feature>
<accession>A0A8T0GQQ3</accession>